<dbReference type="EMBL" id="JABSTQ010005916">
    <property type="protein sequence ID" value="KAG0438296.1"/>
    <property type="molecule type" value="Genomic_DNA"/>
</dbReference>
<reference evidence="1 2" key="1">
    <citation type="journal article" date="2020" name="Cell">
        <title>Large-Scale Comparative Analyses of Tick Genomes Elucidate Their Genetic Diversity and Vector Capacities.</title>
        <authorList>
            <consortium name="Tick Genome and Microbiome Consortium (TIGMIC)"/>
            <person name="Jia N."/>
            <person name="Wang J."/>
            <person name="Shi W."/>
            <person name="Du L."/>
            <person name="Sun Y."/>
            <person name="Zhan W."/>
            <person name="Jiang J.F."/>
            <person name="Wang Q."/>
            <person name="Zhang B."/>
            <person name="Ji P."/>
            <person name="Bell-Sakyi L."/>
            <person name="Cui X.M."/>
            <person name="Yuan T.T."/>
            <person name="Jiang B.G."/>
            <person name="Yang W.F."/>
            <person name="Lam T.T."/>
            <person name="Chang Q.C."/>
            <person name="Ding S.J."/>
            <person name="Wang X.J."/>
            <person name="Zhu J.G."/>
            <person name="Ruan X.D."/>
            <person name="Zhao L."/>
            <person name="Wei J.T."/>
            <person name="Ye R.Z."/>
            <person name="Que T.C."/>
            <person name="Du C.H."/>
            <person name="Zhou Y.H."/>
            <person name="Cheng J.X."/>
            <person name="Dai P.F."/>
            <person name="Guo W.B."/>
            <person name="Han X.H."/>
            <person name="Huang E.J."/>
            <person name="Li L.F."/>
            <person name="Wei W."/>
            <person name="Gao Y.C."/>
            <person name="Liu J.Z."/>
            <person name="Shao H.Z."/>
            <person name="Wang X."/>
            <person name="Wang C.C."/>
            <person name="Yang T.C."/>
            <person name="Huo Q.B."/>
            <person name="Li W."/>
            <person name="Chen H.Y."/>
            <person name="Chen S.E."/>
            <person name="Zhou L.G."/>
            <person name="Ni X.B."/>
            <person name="Tian J.H."/>
            <person name="Sheng Y."/>
            <person name="Liu T."/>
            <person name="Pan Y.S."/>
            <person name="Xia L.Y."/>
            <person name="Li J."/>
            <person name="Zhao F."/>
            <person name="Cao W.C."/>
        </authorList>
    </citation>
    <scope>NUCLEOTIDE SEQUENCE [LARGE SCALE GENOMIC DNA]</scope>
    <source>
        <strain evidence="1">Iper-2018</strain>
    </source>
</reference>
<organism evidence="1 2">
    <name type="scientific">Ixodes persulcatus</name>
    <name type="common">Taiga tick</name>
    <dbReference type="NCBI Taxonomy" id="34615"/>
    <lineage>
        <taxon>Eukaryota</taxon>
        <taxon>Metazoa</taxon>
        <taxon>Ecdysozoa</taxon>
        <taxon>Arthropoda</taxon>
        <taxon>Chelicerata</taxon>
        <taxon>Arachnida</taxon>
        <taxon>Acari</taxon>
        <taxon>Parasitiformes</taxon>
        <taxon>Ixodida</taxon>
        <taxon>Ixodoidea</taxon>
        <taxon>Ixodidae</taxon>
        <taxon>Ixodinae</taxon>
        <taxon>Ixodes</taxon>
    </lineage>
</organism>
<evidence type="ECO:0000313" key="2">
    <source>
        <dbReference type="Proteomes" id="UP000805193"/>
    </source>
</evidence>
<keyword evidence="2" id="KW-1185">Reference proteome</keyword>
<comment type="caution">
    <text evidence="1">The sequence shown here is derived from an EMBL/GenBank/DDBJ whole genome shotgun (WGS) entry which is preliminary data.</text>
</comment>
<protein>
    <submittedName>
        <fullName evidence="1">Uncharacterized protein</fullName>
    </submittedName>
</protein>
<sequence length="76" mass="8753">MADPRDESDGYDDIIEYEVAATSPAAMIPEKSFGQEPYLYDRFSFVVLNRNTVADLNIVPRYRFLKCTANLTKHFD</sequence>
<name>A0AC60QSZ7_IXOPE</name>
<dbReference type="Proteomes" id="UP000805193">
    <property type="component" value="Unassembled WGS sequence"/>
</dbReference>
<gene>
    <name evidence="1" type="ORF">HPB47_017068</name>
</gene>
<proteinExistence type="predicted"/>
<evidence type="ECO:0000313" key="1">
    <source>
        <dbReference type="EMBL" id="KAG0438296.1"/>
    </source>
</evidence>
<accession>A0AC60QSZ7</accession>